<dbReference type="EnsemblMetazoa" id="tetur13g01490.1">
    <property type="protein sequence ID" value="tetur13g01490.1"/>
    <property type="gene ID" value="tetur13g01490"/>
</dbReference>
<protein>
    <recommendedName>
        <fullName evidence="3">Endonuclease/exonuclease/phosphatase domain-containing protein</fullName>
    </recommendedName>
</protein>
<evidence type="ECO:0000313" key="2">
    <source>
        <dbReference type="Proteomes" id="UP000015104"/>
    </source>
</evidence>
<proteinExistence type="predicted"/>
<reference evidence="2" key="1">
    <citation type="submission" date="2011-08" db="EMBL/GenBank/DDBJ databases">
        <authorList>
            <person name="Rombauts S."/>
        </authorList>
    </citation>
    <scope>NUCLEOTIDE SEQUENCE</scope>
    <source>
        <strain evidence="2">London</strain>
    </source>
</reference>
<keyword evidence="2" id="KW-1185">Reference proteome</keyword>
<dbReference type="AlphaFoldDB" id="T1KJW8"/>
<sequence>MIQALRTRAGVGFVNCHRIPDVVDPDFWIKLGAVISRLKHGGLDADDKHSDPQQGILVVGDFNADITRDTNGNEHDRSLLKAY</sequence>
<evidence type="ECO:0000313" key="1">
    <source>
        <dbReference type="EnsemblMetazoa" id="tetur13g01490.1"/>
    </source>
</evidence>
<dbReference type="EMBL" id="CAEY01000169">
    <property type="status" value="NOT_ANNOTATED_CDS"/>
    <property type="molecule type" value="Genomic_DNA"/>
</dbReference>
<reference evidence="1" key="2">
    <citation type="submission" date="2015-06" db="UniProtKB">
        <authorList>
            <consortium name="EnsemblMetazoa"/>
        </authorList>
    </citation>
    <scope>IDENTIFICATION</scope>
</reference>
<accession>T1KJW8</accession>
<dbReference type="Proteomes" id="UP000015104">
    <property type="component" value="Unassembled WGS sequence"/>
</dbReference>
<dbReference type="HOGENOM" id="CLU_2545547_0_0_1"/>
<evidence type="ECO:0008006" key="3">
    <source>
        <dbReference type="Google" id="ProtNLM"/>
    </source>
</evidence>
<organism evidence="1 2">
    <name type="scientific">Tetranychus urticae</name>
    <name type="common">Two-spotted spider mite</name>
    <dbReference type="NCBI Taxonomy" id="32264"/>
    <lineage>
        <taxon>Eukaryota</taxon>
        <taxon>Metazoa</taxon>
        <taxon>Ecdysozoa</taxon>
        <taxon>Arthropoda</taxon>
        <taxon>Chelicerata</taxon>
        <taxon>Arachnida</taxon>
        <taxon>Acari</taxon>
        <taxon>Acariformes</taxon>
        <taxon>Trombidiformes</taxon>
        <taxon>Prostigmata</taxon>
        <taxon>Eleutherengona</taxon>
        <taxon>Raphignathae</taxon>
        <taxon>Tetranychoidea</taxon>
        <taxon>Tetranychidae</taxon>
        <taxon>Tetranychus</taxon>
    </lineage>
</organism>
<name>T1KJW8_TETUR</name>